<protein>
    <submittedName>
        <fullName evidence="2">Uncharacterized protein</fullName>
    </submittedName>
</protein>
<evidence type="ECO:0000313" key="3">
    <source>
        <dbReference type="Proteomes" id="UP000533641"/>
    </source>
</evidence>
<name>A0A7W6RSS6_9HYPH</name>
<evidence type="ECO:0000256" key="1">
    <source>
        <dbReference type="SAM" id="MobiDB-lite"/>
    </source>
</evidence>
<organism evidence="2 3">
    <name type="scientific">Rhizobium mongolense</name>
    <dbReference type="NCBI Taxonomy" id="57676"/>
    <lineage>
        <taxon>Bacteria</taxon>
        <taxon>Pseudomonadati</taxon>
        <taxon>Pseudomonadota</taxon>
        <taxon>Alphaproteobacteria</taxon>
        <taxon>Hyphomicrobiales</taxon>
        <taxon>Rhizobiaceae</taxon>
        <taxon>Rhizobium/Agrobacterium group</taxon>
        <taxon>Rhizobium</taxon>
    </lineage>
</organism>
<dbReference type="EMBL" id="JACIGM010000012">
    <property type="protein sequence ID" value="MBB4277248.1"/>
    <property type="molecule type" value="Genomic_DNA"/>
</dbReference>
<dbReference type="Proteomes" id="UP000533641">
    <property type="component" value="Unassembled WGS sequence"/>
</dbReference>
<dbReference type="AlphaFoldDB" id="A0A7W6RSS6"/>
<evidence type="ECO:0000313" key="2">
    <source>
        <dbReference type="EMBL" id="MBB4277248.1"/>
    </source>
</evidence>
<comment type="caution">
    <text evidence="2">The sequence shown here is derived from an EMBL/GenBank/DDBJ whole genome shotgun (WGS) entry which is preliminary data.</text>
</comment>
<dbReference type="RefSeq" id="WP_183927853.1">
    <property type="nucleotide sequence ID" value="NZ_JACIGM010000012.1"/>
</dbReference>
<sequence>MADIEDRTDAPAEPPKRKRGRPPGQPKTGGRQKATTNWTHPQIRDALLERSNAVDVLADIVAGRQLLVCGPTGKEHWARPSMQERIRATEMLLKKILPDLQAQSIEMTGKDGEPLYPPEQQDARQLSRAILAVLGEAKLDDVEEADTAHEPIPRAQHELTARRYEPVDEIAALDLTPRIGSPLADEPGETETVGNRGDFIQCLEIGSDGRSKWAIHNQYGERMTAMWATREAARASCQQFIATGMIAR</sequence>
<reference evidence="2 3" key="1">
    <citation type="submission" date="2020-08" db="EMBL/GenBank/DDBJ databases">
        <title>Genomic Encyclopedia of Type Strains, Phase IV (KMG-V): Genome sequencing to study the core and pangenomes of soil and plant-associated prokaryotes.</title>
        <authorList>
            <person name="Whitman W."/>
        </authorList>
    </citation>
    <scope>NUCLEOTIDE SEQUENCE [LARGE SCALE GENOMIC DNA]</scope>
    <source>
        <strain evidence="2 3">SEMIA 402</strain>
    </source>
</reference>
<proteinExistence type="predicted"/>
<feature type="compositionally biased region" description="Basic and acidic residues" evidence="1">
    <location>
        <begin position="1"/>
        <end position="10"/>
    </location>
</feature>
<gene>
    <name evidence="2" type="ORF">GGE12_005051</name>
</gene>
<accession>A0A7W6RSS6</accession>
<feature type="region of interest" description="Disordered" evidence="1">
    <location>
        <begin position="1"/>
        <end position="39"/>
    </location>
</feature>